<dbReference type="HOGENOM" id="CLU_871657_0_0_1"/>
<dbReference type="AlphaFoldDB" id="A0A0D2BSN6"/>
<dbReference type="VEuPathDB" id="FungiDB:PV07_12568"/>
<gene>
    <name evidence="2" type="ORF">PV07_12568</name>
</gene>
<protein>
    <submittedName>
        <fullName evidence="2">Uncharacterized protein</fullName>
    </submittedName>
</protein>
<feature type="region of interest" description="Disordered" evidence="1">
    <location>
        <begin position="186"/>
        <end position="205"/>
    </location>
</feature>
<evidence type="ECO:0000313" key="3">
    <source>
        <dbReference type="Proteomes" id="UP000054466"/>
    </source>
</evidence>
<accession>A0A0D2BSN6</accession>
<proteinExistence type="predicted"/>
<reference evidence="2 3" key="1">
    <citation type="submission" date="2015-01" db="EMBL/GenBank/DDBJ databases">
        <title>The Genome Sequence of Cladophialophora immunda CBS83496.</title>
        <authorList>
            <consortium name="The Broad Institute Genomics Platform"/>
            <person name="Cuomo C."/>
            <person name="de Hoog S."/>
            <person name="Gorbushina A."/>
            <person name="Stielow B."/>
            <person name="Teixiera M."/>
            <person name="Abouelleil A."/>
            <person name="Chapman S.B."/>
            <person name="Priest M."/>
            <person name="Young S.K."/>
            <person name="Wortman J."/>
            <person name="Nusbaum C."/>
            <person name="Birren B."/>
        </authorList>
    </citation>
    <scope>NUCLEOTIDE SEQUENCE [LARGE SCALE GENOMIC DNA]</scope>
    <source>
        <strain evidence="2 3">CBS 83496</strain>
    </source>
</reference>
<feature type="compositionally biased region" description="Polar residues" evidence="1">
    <location>
        <begin position="256"/>
        <end position="278"/>
    </location>
</feature>
<feature type="compositionally biased region" description="Low complexity" evidence="1">
    <location>
        <begin position="241"/>
        <end position="251"/>
    </location>
</feature>
<feature type="compositionally biased region" description="Polar residues" evidence="1">
    <location>
        <begin position="186"/>
        <end position="200"/>
    </location>
</feature>
<evidence type="ECO:0000313" key="2">
    <source>
        <dbReference type="EMBL" id="KIW22028.1"/>
    </source>
</evidence>
<dbReference type="EMBL" id="KN847056">
    <property type="protein sequence ID" value="KIW22028.1"/>
    <property type="molecule type" value="Genomic_DNA"/>
</dbReference>
<feature type="region of interest" description="Disordered" evidence="1">
    <location>
        <begin position="237"/>
        <end position="303"/>
    </location>
</feature>
<dbReference type="RefSeq" id="XP_016242244.1">
    <property type="nucleotide sequence ID" value="XM_016400104.1"/>
</dbReference>
<organism evidence="2 3">
    <name type="scientific">Cladophialophora immunda</name>
    <dbReference type="NCBI Taxonomy" id="569365"/>
    <lineage>
        <taxon>Eukaryota</taxon>
        <taxon>Fungi</taxon>
        <taxon>Dikarya</taxon>
        <taxon>Ascomycota</taxon>
        <taxon>Pezizomycotina</taxon>
        <taxon>Eurotiomycetes</taxon>
        <taxon>Chaetothyriomycetidae</taxon>
        <taxon>Chaetothyriales</taxon>
        <taxon>Herpotrichiellaceae</taxon>
        <taxon>Cladophialophora</taxon>
    </lineage>
</organism>
<dbReference type="Proteomes" id="UP000054466">
    <property type="component" value="Unassembled WGS sequence"/>
</dbReference>
<dbReference type="GeneID" id="27351762"/>
<evidence type="ECO:0000256" key="1">
    <source>
        <dbReference type="SAM" id="MobiDB-lite"/>
    </source>
</evidence>
<dbReference type="OrthoDB" id="5368615at2759"/>
<name>A0A0D2BSN6_9EURO</name>
<sequence>MMAHPIWKNIRDSPTTSIIRMDEVQALVFGEDDKWYQGTEALNSCFAVWVLCPLASVGAHIPPHPGPHDKDPAAGDKNLVKKMRELAEKYNQKKHVFEAGTKTVLVYARIEGKSPLPDKKAFIEKCLKQFGVDIAMQAYDIKLIGEPRDDCHGTAFVYATPEEGAYFFLEDKLCLRIFHKSTTSETQSKLKPVSTSTPQESAPGIQRDLIYSATPTSATSYVSNPIFPQVSAPGTQPALISSATPTSASSPRELVTGSQRALMSSTTKSSQSLPNTAQKPAARPPFKDLRYVKSQPSSKEKGARLVHTDRGLLNIQASLWKREKDEVSKTEEFWVCKKYKLYTDL</sequence>
<keyword evidence="3" id="KW-1185">Reference proteome</keyword>